<feature type="domain" description="ZP-N" evidence="1">
    <location>
        <begin position="7"/>
        <end position="93"/>
    </location>
</feature>
<sequence>MEILLECQSSFITVVVPLFLIPFRFRDELSLNDRDCRLTVLDEFVYYNITEGLESCGGERVSNGSHIVYKNSIRDKEKTANSVVERAEVRIPFEYYLTFLLVLFEYSDAFTKARSRLILRILSNQQKELVKKYYL</sequence>
<dbReference type="EMBL" id="FN653028">
    <property type="protein sequence ID" value="CBY18609.1"/>
    <property type="molecule type" value="Genomic_DNA"/>
</dbReference>
<dbReference type="Gene3D" id="2.60.40.3210">
    <property type="entry name" value="Zona pellucida, ZP-N domain"/>
    <property type="match status" value="1"/>
</dbReference>
<dbReference type="OrthoDB" id="10527854at2759"/>
<keyword evidence="3" id="KW-1185">Reference proteome</keyword>
<dbReference type="AlphaFoldDB" id="E4X7D7"/>
<dbReference type="Proteomes" id="UP000001307">
    <property type="component" value="Unassembled WGS sequence"/>
</dbReference>
<dbReference type="Pfam" id="PF23344">
    <property type="entry name" value="ZP-N"/>
    <property type="match status" value="1"/>
</dbReference>
<organism evidence="2">
    <name type="scientific">Oikopleura dioica</name>
    <name type="common">Tunicate</name>
    <dbReference type="NCBI Taxonomy" id="34765"/>
    <lineage>
        <taxon>Eukaryota</taxon>
        <taxon>Metazoa</taxon>
        <taxon>Chordata</taxon>
        <taxon>Tunicata</taxon>
        <taxon>Appendicularia</taxon>
        <taxon>Copelata</taxon>
        <taxon>Oikopleuridae</taxon>
        <taxon>Oikopleura</taxon>
    </lineage>
</organism>
<evidence type="ECO:0000313" key="3">
    <source>
        <dbReference type="Proteomes" id="UP000001307"/>
    </source>
</evidence>
<evidence type="ECO:0000313" key="2">
    <source>
        <dbReference type="EMBL" id="CBY18609.1"/>
    </source>
</evidence>
<gene>
    <name evidence="2" type="ORF">GSOID_T00003471001</name>
</gene>
<protein>
    <recommendedName>
        <fullName evidence="1">ZP-N domain-containing protein</fullName>
    </recommendedName>
</protein>
<name>E4X7D7_OIKDI</name>
<dbReference type="InterPro" id="IPR055356">
    <property type="entry name" value="ZP-N"/>
</dbReference>
<accession>E4X7D7</accession>
<evidence type="ECO:0000259" key="1">
    <source>
        <dbReference type="Pfam" id="PF23344"/>
    </source>
</evidence>
<dbReference type="InParanoid" id="E4X7D7"/>
<reference evidence="2" key="1">
    <citation type="journal article" date="2010" name="Science">
        <title>Plasticity of animal genome architecture unmasked by rapid evolution of a pelagic tunicate.</title>
        <authorList>
            <person name="Denoeud F."/>
            <person name="Henriet S."/>
            <person name="Mungpakdee S."/>
            <person name="Aury J.M."/>
            <person name="Da Silva C."/>
            <person name="Brinkmann H."/>
            <person name="Mikhaleva J."/>
            <person name="Olsen L.C."/>
            <person name="Jubin C."/>
            <person name="Canestro C."/>
            <person name="Bouquet J.M."/>
            <person name="Danks G."/>
            <person name="Poulain J."/>
            <person name="Campsteijn C."/>
            <person name="Adamski M."/>
            <person name="Cross I."/>
            <person name="Yadetie F."/>
            <person name="Muffato M."/>
            <person name="Louis A."/>
            <person name="Butcher S."/>
            <person name="Tsagkogeorga G."/>
            <person name="Konrad A."/>
            <person name="Singh S."/>
            <person name="Jensen M.F."/>
            <person name="Cong E.H."/>
            <person name="Eikeseth-Otteraa H."/>
            <person name="Noel B."/>
            <person name="Anthouard V."/>
            <person name="Porcel B.M."/>
            <person name="Kachouri-Lafond R."/>
            <person name="Nishino A."/>
            <person name="Ugolini M."/>
            <person name="Chourrout P."/>
            <person name="Nishida H."/>
            <person name="Aasland R."/>
            <person name="Huzurbazar S."/>
            <person name="Westhof E."/>
            <person name="Delsuc F."/>
            <person name="Lehrach H."/>
            <person name="Reinhardt R."/>
            <person name="Weissenbach J."/>
            <person name="Roy S.W."/>
            <person name="Artiguenave F."/>
            <person name="Postlethwait J.H."/>
            <person name="Manak J.R."/>
            <person name="Thompson E.M."/>
            <person name="Jaillon O."/>
            <person name="Du Pasquier L."/>
            <person name="Boudinot P."/>
            <person name="Liberles D.A."/>
            <person name="Volff J.N."/>
            <person name="Philippe H."/>
            <person name="Lenhard B."/>
            <person name="Roest Crollius H."/>
            <person name="Wincker P."/>
            <person name="Chourrout D."/>
        </authorList>
    </citation>
    <scope>NUCLEOTIDE SEQUENCE [LARGE SCALE GENOMIC DNA]</scope>
</reference>
<proteinExistence type="predicted"/>